<dbReference type="HOGENOM" id="CLU_023555_4_1_9"/>
<keyword evidence="8" id="KW-0443">Lipid metabolism</keyword>
<evidence type="ECO:0000256" key="1">
    <source>
        <dbReference type="ARBA" id="ARBA00001024"/>
    </source>
</evidence>
<organism evidence="11 12">
    <name type="scientific">Brevibacillus laterosporus LMG 15441</name>
    <dbReference type="NCBI Taxonomy" id="1042163"/>
    <lineage>
        <taxon>Bacteria</taxon>
        <taxon>Bacillati</taxon>
        <taxon>Bacillota</taxon>
        <taxon>Bacilli</taxon>
        <taxon>Bacillales</taxon>
        <taxon>Paenibacillaceae</taxon>
        <taxon>Brevibacillus</taxon>
    </lineage>
</organism>
<evidence type="ECO:0000256" key="9">
    <source>
        <dbReference type="SAM" id="SignalP"/>
    </source>
</evidence>
<dbReference type="InterPro" id="IPR056304">
    <property type="entry name" value="Lip-like_C"/>
</dbReference>
<dbReference type="GO" id="GO:0005576">
    <property type="term" value="C:extracellular region"/>
    <property type="evidence" value="ECO:0007669"/>
    <property type="project" value="UniProtKB-SubCell"/>
</dbReference>
<dbReference type="PANTHER" id="PTHR34043">
    <property type="entry name" value="ALPHA/BETA-HYDROLASES SUPERFAMILY PROTEIN"/>
    <property type="match status" value="1"/>
</dbReference>
<dbReference type="EMBL" id="CP007806">
    <property type="protein sequence ID" value="AIG25936.1"/>
    <property type="molecule type" value="Genomic_DNA"/>
</dbReference>
<evidence type="ECO:0000313" key="11">
    <source>
        <dbReference type="EMBL" id="AIG25936.1"/>
    </source>
</evidence>
<keyword evidence="4" id="KW-0964">Secreted</keyword>
<dbReference type="InterPro" id="IPR029058">
    <property type="entry name" value="AB_hydrolase_fold"/>
</dbReference>
<reference evidence="11 12" key="1">
    <citation type="journal article" date="2011" name="J. Bacteriol.">
        <title>Genome sequence of Brevibacillus laterosporus LMG 15441, a pathogen of invertebrates.</title>
        <authorList>
            <person name="Djukic M."/>
            <person name="Poehlein A."/>
            <person name="Thurmer A."/>
            <person name="Daniel R."/>
        </authorList>
    </citation>
    <scope>NUCLEOTIDE SEQUENCE [LARGE SCALE GENOMIC DNA]</scope>
    <source>
        <strain evidence="11 12">LMG 15441</strain>
    </source>
</reference>
<dbReference type="PANTHER" id="PTHR34043:SF3">
    <property type="entry name" value="ALPHA_BETA-HYDROLASES SUPERFAMILY PROTEIN"/>
    <property type="match status" value="1"/>
</dbReference>
<dbReference type="KEGG" id="blr:BRLA_c016120"/>
<sequence length="421" mass="47371">MKKAMLLLVISLMTYACFGFLPAVGAEEYSENNNKEPIILVNGFLGWGREEVLGFKYWGGFHDIQEKLKTDGYQVFTSAVGPVSSNWDRACELYAQINGGTVDYGAAHAEEHGHARFGRTYEGFNVNWDENNKVHLVGHSMGGQTSRTLVQLLNEGSREEQEYKNQHPEVELSPLFEGGKSFVRSVTTLASPHNGTTLADGVGTFIPFAKDLLVATAFFLHSADYTVYDFKLDQWGIKKKKDESFVSYSKRVWNSPIWSDTKDTCQWDLSTDGARELNSWVKTQPDVYYFSYSASATKPGILTGVHIPILSMNKALLGNALFMGSYLRNDQNRPIIDESWWENDGVINTNSMIGPETDEIVPYRQKAQIGKWNYLGKKAGWDHLDLIGLSISDSLGFSDITMFYRDIAKLVTKLPHNEVDY</sequence>
<dbReference type="STRING" id="1042163.BRLA_c016120"/>
<evidence type="ECO:0000256" key="7">
    <source>
        <dbReference type="ARBA" id="ARBA00022963"/>
    </source>
</evidence>
<proteinExistence type="predicted"/>
<keyword evidence="12" id="KW-1185">Reference proteome</keyword>
<protein>
    <recommendedName>
        <fullName evidence="3">triacylglycerol lipase</fullName>
        <ecNumber evidence="3">3.1.1.3</ecNumber>
    </recommendedName>
</protein>
<feature type="domain" description="Lipase-like C-terminal" evidence="10">
    <location>
        <begin position="34"/>
        <end position="409"/>
    </location>
</feature>
<feature type="signal peptide" evidence="9">
    <location>
        <begin position="1"/>
        <end position="25"/>
    </location>
</feature>
<evidence type="ECO:0000259" key="10">
    <source>
        <dbReference type="Pfam" id="PF24708"/>
    </source>
</evidence>
<dbReference type="Gene3D" id="3.40.50.1820">
    <property type="entry name" value="alpha/beta hydrolase"/>
    <property type="match status" value="1"/>
</dbReference>
<dbReference type="GO" id="GO:0004806">
    <property type="term" value="F:triacylglycerol lipase activity"/>
    <property type="evidence" value="ECO:0007669"/>
    <property type="project" value="UniProtKB-EC"/>
</dbReference>
<evidence type="ECO:0000256" key="4">
    <source>
        <dbReference type="ARBA" id="ARBA00022525"/>
    </source>
</evidence>
<evidence type="ECO:0000256" key="3">
    <source>
        <dbReference type="ARBA" id="ARBA00013279"/>
    </source>
</evidence>
<name>A0A075R371_BRELA</name>
<evidence type="ECO:0000256" key="2">
    <source>
        <dbReference type="ARBA" id="ARBA00004613"/>
    </source>
</evidence>
<evidence type="ECO:0000256" key="6">
    <source>
        <dbReference type="ARBA" id="ARBA00022801"/>
    </source>
</evidence>
<keyword evidence="6 11" id="KW-0378">Hydrolase</keyword>
<gene>
    <name evidence="11" type="ORF">BRLA_c016120</name>
</gene>
<feature type="chain" id="PRO_5038923879" description="triacylglycerol lipase" evidence="9">
    <location>
        <begin position="26"/>
        <end position="421"/>
    </location>
</feature>
<dbReference type="SMR" id="A0A075R371"/>
<accession>A0A075R371</accession>
<dbReference type="PROSITE" id="PS51257">
    <property type="entry name" value="PROKAR_LIPOPROTEIN"/>
    <property type="match status" value="1"/>
</dbReference>
<evidence type="ECO:0000313" key="12">
    <source>
        <dbReference type="Proteomes" id="UP000005850"/>
    </source>
</evidence>
<dbReference type="GO" id="GO:0016042">
    <property type="term" value="P:lipid catabolic process"/>
    <property type="evidence" value="ECO:0007669"/>
    <property type="project" value="UniProtKB-KW"/>
</dbReference>
<comment type="subcellular location">
    <subcellularLocation>
        <location evidence="2">Secreted</location>
    </subcellularLocation>
</comment>
<keyword evidence="5 9" id="KW-0732">Signal</keyword>
<dbReference type="Proteomes" id="UP000005850">
    <property type="component" value="Chromosome"/>
</dbReference>
<evidence type="ECO:0000256" key="5">
    <source>
        <dbReference type="ARBA" id="ARBA00022729"/>
    </source>
</evidence>
<keyword evidence="7" id="KW-0442">Lipid degradation</keyword>
<dbReference type="AlphaFoldDB" id="A0A075R371"/>
<dbReference type="SUPFAM" id="SSF53474">
    <property type="entry name" value="alpha/beta-Hydrolases"/>
    <property type="match status" value="1"/>
</dbReference>
<evidence type="ECO:0000256" key="8">
    <source>
        <dbReference type="ARBA" id="ARBA00023098"/>
    </source>
</evidence>
<dbReference type="eggNOG" id="COG1075">
    <property type="taxonomic scope" value="Bacteria"/>
</dbReference>
<comment type="catalytic activity">
    <reaction evidence="1">
        <text>a triacylglycerol + H2O = a diacylglycerol + a fatty acid + H(+)</text>
        <dbReference type="Rhea" id="RHEA:12044"/>
        <dbReference type="ChEBI" id="CHEBI:15377"/>
        <dbReference type="ChEBI" id="CHEBI:15378"/>
        <dbReference type="ChEBI" id="CHEBI:17855"/>
        <dbReference type="ChEBI" id="CHEBI:18035"/>
        <dbReference type="ChEBI" id="CHEBI:28868"/>
        <dbReference type="EC" id="3.1.1.3"/>
    </reaction>
</comment>
<dbReference type="EC" id="3.1.1.3" evidence="3"/>
<dbReference type="Pfam" id="PF24708">
    <property type="entry name" value="Lip_C"/>
    <property type="match status" value="1"/>
</dbReference>